<sequence>MYGTVPQEFLTPDSLDAVDVAYFDCGLLGDDEYAEIMESAVVQDPSLSSGGR</sequence>
<proteinExistence type="predicted"/>
<reference evidence="1 2" key="1">
    <citation type="submission" date="2023-06" db="EMBL/GenBank/DDBJ databases">
        <title>Microbacterium sp. nov., isolated from a waste landfill.</title>
        <authorList>
            <person name="Wen W."/>
        </authorList>
    </citation>
    <scope>NUCLEOTIDE SEQUENCE [LARGE SCALE GENOMIC DNA]</scope>
    <source>
        <strain evidence="1 2">ASV49</strain>
    </source>
</reference>
<dbReference type="Proteomes" id="UP001235064">
    <property type="component" value="Unassembled WGS sequence"/>
</dbReference>
<name>A0ABT7MW18_9MICO</name>
<gene>
    <name evidence="1" type="ORF">QSV35_04860</name>
</gene>
<dbReference type="EMBL" id="JASXSZ010000001">
    <property type="protein sequence ID" value="MDL9978652.1"/>
    <property type="molecule type" value="Genomic_DNA"/>
</dbReference>
<evidence type="ECO:0000313" key="1">
    <source>
        <dbReference type="EMBL" id="MDL9978652.1"/>
    </source>
</evidence>
<comment type="caution">
    <text evidence="1">The sequence shown here is derived from an EMBL/GenBank/DDBJ whole genome shotgun (WGS) entry which is preliminary data.</text>
</comment>
<keyword evidence="2" id="KW-1185">Reference proteome</keyword>
<organism evidence="1 2">
    <name type="scientific">Microbacterium candidum</name>
    <dbReference type="NCBI Taxonomy" id="3041922"/>
    <lineage>
        <taxon>Bacteria</taxon>
        <taxon>Bacillati</taxon>
        <taxon>Actinomycetota</taxon>
        <taxon>Actinomycetes</taxon>
        <taxon>Micrococcales</taxon>
        <taxon>Microbacteriaceae</taxon>
        <taxon>Microbacterium</taxon>
    </lineage>
</organism>
<evidence type="ECO:0000313" key="2">
    <source>
        <dbReference type="Proteomes" id="UP001235064"/>
    </source>
</evidence>
<dbReference type="RefSeq" id="WP_286287245.1">
    <property type="nucleotide sequence ID" value="NZ_JASXSZ010000001.1"/>
</dbReference>
<accession>A0ABT7MW18</accession>
<protein>
    <submittedName>
        <fullName evidence="1">Uncharacterized protein</fullName>
    </submittedName>
</protein>